<proteinExistence type="predicted"/>
<name>A0A5A5TEQ6_9CHLR</name>
<gene>
    <name evidence="1" type="ORF">KDI_34660</name>
</gene>
<evidence type="ECO:0000313" key="1">
    <source>
        <dbReference type="EMBL" id="GCF09902.1"/>
    </source>
</evidence>
<dbReference type="Proteomes" id="UP000322530">
    <property type="component" value="Unassembled WGS sequence"/>
</dbReference>
<protein>
    <submittedName>
        <fullName evidence="1">Uncharacterized protein</fullName>
    </submittedName>
</protein>
<evidence type="ECO:0000313" key="2">
    <source>
        <dbReference type="Proteomes" id="UP000322530"/>
    </source>
</evidence>
<dbReference type="OrthoDB" id="144265at2"/>
<dbReference type="EMBL" id="BIXY01000054">
    <property type="protein sequence ID" value="GCF09902.1"/>
    <property type="molecule type" value="Genomic_DNA"/>
</dbReference>
<keyword evidence="2" id="KW-1185">Reference proteome</keyword>
<dbReference type="RefSeq" id="WP_149402811.1">
    <property type="nucleotide sequence ID" value="NZ_BIXY01000054.1"/>
</dbReference>
<sequence>MLIQNSENRSRVLTIEHPTDSLPALMVFSGNAGQLLRGDIPTVNVLKAMRRRAQRNGVAFTMHFQEAGAVNSKSVGMTRLLEDVFGDEVVIFRHGTQETNGKIRDGHDQYLVSSKDLVVRSRSTVHLPVVERKVLRRNQRAAVNTSYDFRLPDGEPGYLVTTGFHYDLGLTPNSTQVSRLQAVKTREGVERLIQKDLSSLCHGSEQAGKKPLHGLKGLITFSGDGNTRGLIGSRWHIDRVDALKKGLGANVREATAEINVTANLTHSIQQEFLEKETRMMKLAGHVVNSAIDAIDVTTGSKWGERKLDHQFYRDFELDARGLLVPLQRFDVIENNVFYNFENADHYFISTLFGYCS</sequence>
<dbReference type="AlphaFoldDB" id="A0A5A5TEQ6"/>
<organism evidence="1 2">
    <name type="scientific">Dictyobacter arantiisoli</name>
    <dbReference type="NCBI Taxonomy" id="2014874"/>
    <lineage>
        <taxon>Bacteria</taxon>
        <taxon>Bacillati</taxon>
        <taxon>Chloroflexota</taxon>
        <taxon>Ktedonobacteria</taxon>
        <taxon>Ktedonobacterales</taxon>
        <taxon>Dictyobacteraceae</taxon>
        <taxon>Dictyobacter</taxon>
    </lineage>
</organism>
<comment type="caution">
    <text evidence="1">The sequence shown here is derived from an EMBL/GenBank/DDBJ whole genome shotgun (WGS) entry which is preliminary data.</text>
</comment>
<accession>A0A5A5TEQ6</accession>
<reference evidence="1 2" key="1">
    <citation type="submission" date="2019-01" db="EMBL/GenBank/DDBJ databases">
        <title>Draft genome sequence of Dictyobacter sp. Uno17.</title>
        <authorList>
            <person name="Wang C.M."/>
            <person name="Zheng Y."/>
            <person name="Sakai Y."/>
            <person name="Abe K."/>
            <person name="Yokota A."/>
            <person name="Yabe S."/>
        </authorList>
    </citation>
    <scope>NUCLEOTIDE SEQUENCE [LARGE SCALE GENOMIC DNA]</scope>
    <source>
        <strain evidence="1 2">Uno17</strain>
    </source>
</reference>